<feature type="transmembrane region" description="Helical" evidence="6">
    <location>
        <begin position="24"/>
        <end position="42"/>
    </location>
</feature>
<evidence type="ECO:0000256" key="3">
    <source>
        <dbReference type="ARBA" id="ARBA00022692"/>
    </source>
</evidence>
<evidence type="ECO:0000256" key="1">
    <source>
        <dbReference type="ARBA" id="ARBA00004651"/>
    </source>
</evidence>
<keyword evidence="2" id="KW-1003">Cell membrane</keyword>
<keyword evidence="8" id="KW-1185">Reference proteome</keyword>
<evidence type="ECO:0000313" key="7">
    <source>
        <dbReference type="EMBL" id="MBB5049392.1"/>
    </source>
</evidence>
<dbReference type="AlphaFoldDB" id="A0A7W7Z8E3"/>
<sequence>MIASLGLILLCQLAGEVLVRGFGLALPGPVVGLLLLLTLLLARDKLSLLEVGPLRNDGVEKAAKVLLANMSLMFVPAGVGVVQKLDLIAEHGAAIAGVLIGSVVITLLVTVATFLISARLMARWRGPR</sequence>
<keyword evidence="7" id="KW-0378">Hydrolase</keyword>
<dbReference type="GO" id="GO:0016787">
    <property type="term" value="F:hydrolase activity"/>
    <property type="evidence" value="ECO:0007669"/>
    <property type="project" value="UniProtKB-KW"/>
</dbReference>
<protein>
    <submittedName>
        <fullName evidence="7">Putative effector of murein hydrolase LrgA (UPF0299 family)</fullName>
    </submittedName>
</protein>
<evidence type="ECO:0000313" key="8">
    <source>
        <dbReference type="Proteomes" id="UP000542353"/>
    </source>
</evidence>
<dbReference type="GO" id="GO:0005886">
    <property type="term" value="C:plasma membrane"/>
    <property type="evidence" value="ECO:0007669"/>
    <property type="project" value="UniProtKB-SubCell"/>
</dbReference>
<dbReference type="Proteomes" id="UP000542353">
    <property type="component" value="Unassembled WGS sequence"/>
</dbReference>
<gene>
    <name evidence="7" type="ORF">HNR60_004169</name>
</gene>
<dbReference type="RefSeq" id="WP_184261583.1">
    <property type="nucleotide sequence ID" value="NZ_JACHIH010000035.1"/>
</dbReference>
<comment type="caution">
    <text evidence="7">The sequence shown here is derived from an EMBL/GenBank/DDBJ whole genome shotgun (WGS) entry which is preliminary data.</text>
</comment>
<organism evidence="7 8">
    <name type="scientific">Rhodopseudomonas rhenobacensis</name>
    <dbReference type="NCBI Taxonomy" id="87461"/>
    <lineage>
        <taxon>Bacteria</taxon>
        <taxon>Pseudomonadati</taxon>
        <taxon>Pseudomonadota</taxon>
        <taxon>Alphaproteobacteria</taxon>
        <taxon>Hyphomicrobiales</taxon>
        <taxon>Nitrobacteraceae</taxon>
        <taxon>Rhodopseudomonas</taxon>
    </lineage>
</organism>
<reference evidence="7 8" key="1">
    <citation type="submission" date="2020-08" db="EMBL/GenBank/DDBJ databases">
        <title>Genomic Encyclopedia of Type Strains, Phase IV (KMG-IV): sequencing the most valuable type-strain genomes for metagenomic binning, comparative biology and taxonomic classification.</title>
        <authorList>
            <person name="Goeker M."/>
        </authorList>
    </citation>
    <scope>NUCLEOTIDE SEQUENCE [LARGE SCALE GENOMIC DNA]</scope>
    <source>
        <strain evidence="7 8">DSM 12706</strain>
    </source>
</reference>
<keyword evidence="4 6" id="KW-1133">Transmembrane helix</keyword>
<dbReference type="PANTHER" id="PTHR33931">
    <property type="entry name" value="HOLIN-LIKE PROTEIN CIDA-RELATED"/>
    <property type="match status" value="1"/>
</dbReference>
<evidence type="ECO:0000256" key="2">
    <source>
        <dbReference type="ARBA" id="ARBA00022475"/>
    </source>
</evidence>
<dbReference type="EMBL" id="JACHIH010000035">
    <property type="protein sequence ID" value="MBB5049392.1"/>
    <property type="molecule type" value="Genomic_DNA"/>
</dbReference>
<keyword evidence="3 6" id="KW-0812">Transmembrane</keyword>
<accession>A0A7W7Z8E3</accession>
<evidence type="ECO:0000256" key="4">
    <source>
        <dbReference type="ARBA" id="ARBA00022989"/>
    </source>
</evidence>
<keyword evidence="5 6" id="KW-0472">Membrane</keyword>
<dbReference type="Pfam" id="PF03788">
    <property type="entry name" value="LrgA"/>
    <property type="match status" value="1"/>
</dbReference>
<proteinExistence type="predicted"/>
<feature type="transmembrane region" description="Helical" evidence="6">
    <location>
        <begin position="63"/>
        <end position="82"/>
    </location>
</feature>
<name>A0A7W7Z8E3_9BRAD</name>
<dbReference type="InterPro" id="IPR005538">
    <property type="entry name" value="LrgA/CidA"/>
</dbReference>
<dbReference type="PANTHER" id="PTHR33931:SF2">
    <property type="entry name" value="HOLIN-LIKE PROTEIN CIDA"/>
    <property type="match status" value="1"/>
</dbReference>
<comment type="subcellular location">
    <subcellularLocation>
        <location evidence="1">Cell membrane</location>
        <topology evidence="1">Multi-pass membrane protein</topology>
    </subcellularLocation>
</comment>
<evidence type="ECO:0000256" key="6">
    <source>
        <dbReference type="SAM" id="Phobius"/>
    </source>
</evidence>
<feature type="transmembrane region" description="Helical" evidence="6">
    <location>
        <begin position="94"/>
        <end position="118"/>
    </location>
</feature>
<evidence type="ECO:0000256" key="5">
    <source>
        <dbReference type="ARBA" id="ARBA00023136"/>
    </source>
</evidence>